<evidence type="ECO:0000256" key="3">
    <source>
        <dbReference type="ARBA" id="ARBA00022692"/>
    </source>
</evidence>
<feature type="transmembrane region" description="Helical" evidence="11">
    <location>
        <begin position="110"/>
        <end position="133"/>
    </location>
</feature>
<dbReference type="PANTHER" id="PTHR46065">
    <property type="entry name" value="E3 UBIQUITIN-PROTEIN LIGASE MARCH 2/3 FAMILY MEMBER"/>
    <property type="match status" value="1"/>
</dbReference>
<reference evidence="13" key="1">
    <citation type="journal article" date="2020" name="Cell">
        <title>Large-Scale Comparative Analyses of Tick Genomes Elucidate Their Genetic Diversity and Vector Capacities.</title>
        <authorList>
            <consortium name="Tick Genome and Microbiome Consortium (TIGMIC)"/>
            <person name="Jia N."/>
            <person name="Wang J."/>
            <person name="Shi W."/>
            <person name="Du L."/>
            <person name="Sun Y."/>
            <person name="Zhan W."/>
            <person name="Jiang J.F."/>
            <person name="Wang Q."/>
            <person name="Zhang B."/>
            <person name="Ji P."/>
            <person name="Bell-Sakyi L."/>
            <person name="Cui X.M."/>
            <person name="Yuan T.T."/>
            <person name="Jiang B.G."/>
            <person name="Yang W.F."/>
            <person name="Lam T.T."/>
            <person name="Chang Q.C."/>
            <person name="Ding S.J."/>
            <person name="Wang X.J."/>
            <person name="Zhu J.G."/>
            <person name="Ruan X.D."/>
            <person name="Zhao L."/>
            <person name="Wei J.T."/>
            <person name="Ye R.Z."/>
            <person name="Que T.C."/>
            <person name="Du C.H."/>
            <person name="Zhou Y.H."/>
            <person name="Cheng J.X."/>
            <person name="Dai P.F."/>
            <person name="Guo W.B."/>
            <person name="Han X.H."/>
            <person name="Huang E.J."/>
            <person name="Li L.F."/>
            <person name="Wei W."/>
            <person name="Gao Y.C."/>
            <person name="Liu J.Z."/>
            <person name="Shao H.Z."/>
            <person name="Wang X."/>
            <person name="Wang C.C."/>
            <person name="Yang T.C."/>
            <person name="Huo Q.B."/>
            <person name="Li W."/>
            <person name="Chen H.Y."/>
            <person name="Chen S.E."/>
            <person name="Zhou L.G."/>
            <person name="Ni X.B."/>
            <person name="Tian J.H."/>
            <person name="Sheng Y."/>
            <person name="Liu T."/>
            <person name="Pan Y.S."/>
            <person name="Xia L.Y."/>
            <person name="Li J."/>
            <person name="Zhao F."/>
            <person name="Cao W.C."/>
        </authorList>
    </citation>
    <scope>NUCLEOTIDE SEQUENCE</scope>
    <source>
        <strain evidence="13">Rsan-2018</strain>
    </source>
</reference>
<comment type="subcellular location">
    <subcellularLocation>
        <location evidence="1">Membrane</location>
        <topology evidence="1">Multi-pass membrane protein</topology>
    </subcellularLocation>
</comment>
<feature type="compositionally biased region" description="Basic and acidic residues" evidence="10">
    <location>
        <begin position="1"/>
        <end position="18"/>
    </location>
</feature>
<gene>
    <name evidence="13" type="ORF">HPB52_013089</name>
</gene>
<organism evidence="13 14">
    <name type="scientific">Rhipicephalus sanguineus</name>
    <name type="common">Brown dog tick</name>
    <name type="synonym">Ixodes sanguineus</name>
    <dbReference type="NCBI Taxonomy" id="34632"/>
    <lineage>
        <taxon>Eukaryota</taxon>
        <taxon>Metazoa</taxon>
        <taxon>Ecdysozoa</taxon>
        <taxon>Arthropoda</taxon>
        <taxon>Chelicerata</taxon>
        <taxon>Arachnida</taxon>
        <taxon>Acari</taxon>
        <taxon>Parasitiformes</taxon>
        <taxon>Ixodida</taxon>
        <taxon>Ixodoidea</taxon>
        <taxon>Ixodidae</taxon>
        <taxon>Rhipicephalinae</taxon>
        <taxon>Rhipicephalus</taxon>
        <taxon>Rhipicephalus</taxon>
    </lineage>
</organism>
<keyword evidence="7" id="KW-0862">Zinc</keyword>
<dbReference type="Pfam" id="PF12906">
    <property type="entry name" value="RINGv"/>
    <property type="match status" value="1"/>
</dbReference>
<feature type="domain" description="RING-CH-type" evidence="12">
    <location>
        <begin position="29"/>
        <end position="90"/>
    </location>
</feature>
<evidence type="ECO:0000256" key="5">
    <source>
        <dbReference type="ARBA" id="ARBA00022771"/>
    </source>
</evidence>
<dbReference type="SMART" id="SM00744">
    <property type="entry name" value="RINGv"/>
    <property type="match status" value="1"/>
</dbReference>
<evidence type="ECO:0000256" key="11">
    <source>
        <dbReference type="SAM" id="Phobius"/>
    </source>
</evidence>
<name>A0A9D4PW30_RHISA</name>
<evidence type="ECO:0000256" key="1">
    <source>
        <dbReference type="ARBA" id="ARBA00004141"/>
    </source>
</evidence>
<evidence type="ECO:0000259" key="12">
    <source>
        <dbReference type="PROSITE" id="PS51292"/>
    </source>
</evidence>
<dbReference type="PROSITE" id="PS51292">
    <property type="entry name" value="ZF_RING_CH"/>
    <property type="match status" value="1"/>
</dbReference>
<dbReference type="GO" id="GO:0008270">
    <property type="term" value="F:zinc ion binding"/>
    <property type="evidence" value="ECO:0007669"/>
    <property type="project" value="UniProtKB-KW"/>
</dbReference>
<dbReference type="GO" id="GO:0004842">
    <property type="term" value="F:ubiquitin-protein transferase activity"/>
    <property type="evidence" value="ECO:0007669"/>
    <property type="project" value="TreeGrafter"/>
</dbReference>
<dbReference type="EMBL" id="JABSTV010001250">
    <property type="protein sequence ID" value="KAH7956874.1"/>
    <property type="molecule type" value="Genomic_DNA"/>
</dbReference>
<dbReference type="AlphaFoldDB" id="A0A9D4PW30"/>
<evidence type="ECO:0000256" key="7">
    <source>
        <dbReference type="ARBA" id="ARBA00022833"/>
    </source>
</evidence>
<sequence>MAEDRVSPKRTEADKAEEAAVAPGPLEKLENHADQVCRICYGEADLENGPLLQPCACKGTIAFVHKECIEGCLREWGDMCTICRTRMKARRKGAPLRHFFRGFINRKDMVWIAVNGAMFAGEVAYLVHVWIIVMESLGSLGWTADLLVYAVLVLFTATWTMLESVRWTYNILLFSIVTRPTTVTTSRNTYIDFVFENQALVQQVEQCSIHFSDLKAPFITIKDWRRSVP</sequence>
<dbReference type="Proteomes" id="UP000821837">
    <property type="component" value="Unassembled WGS sequence"/>
</dbReference>
<accession>A0A9D4PW30</accession>
<dbReference type="PANTHER" id="PTHR46065:SF3">
    <property type="entry name" value="FI20425P1"/>
    <property type="match status" value="1"/>
</dbReference>
<feature type="transmembrane region" description="Helical" evidence="11">
    <location>
        <begin position="139"/>
        <end position="162"/>
    </location>
</feature>
<evidence type="ECO:0000256" key="10">
    <source>
        <dbReference type="SAM" id="MobiDB-lite"/>
    </source>
</evidence>
<proteinExistence type="predicted"/>
<keyword evidence="6" id="KW-0833">Ubl conjugation pathway</keyword>
<dbReference type="CDD" id="cd16495">
    <property type="entry name" value="RING_CH-C4HC3_MARCH"/>
    <property type="match status" value="1"/>
</dbReference>
<feature type="region of interest" description="Disordered" evidence="10">
    <location>
        <begin position="1"/>
        <end position="21"/>
    </location>
</feature>
<keyword evidence="4" id="KW-0479">Metal-binding</keyword>
<comment type="caution">
    <text evidence="13">The sequence shown here is derived from an EMBL/GenBank/DDBJ whole genome shotgun (WGS) entry which is preliminary data.</text>
</comment>
<keyword evidence="9 11" id="KW-0472">Membrane</keyword>
<keyword evidence="14" id="KW-1185">Reference proteome</keyword>
<protein>
    <recommendedName>
        <fullName evidence="12">RING-CH-type domain-containing protein</fullName>
    </recommendedName>
</protein>
<evidence type="ECO:0000256" key="4">
    <source>
        <dbReference type="ARBA" id="ARBA00022723"/>
    </source>
</evidence>
<evidence type="ECO:0000313" key="13">
    <source>
        <dbReference type="EMBL" id="KAH7956874.1"/>
    </source>
</evidence>
<dbReference type="GO" id="GO:0016567">
    <property type="term" value="P:protein ubiquitination"/>
    <property type="evidence" value="ECO:0007669"/>
    <property type="project" value="TreeGrafter"/>
</dbReference>
<keyword evidence="5" id="KW-0863">Zinc-finger</keyword>
<evidence type="ECO:0000256" key="9">
    <source>
        <dbReference type="ARBA" id="ARBA00023136"/>
    </source>
</evidence>
<evidence type="ECO:0000256" key="8">
    <source>
        <dbReference type="ARBA" id="ARBA00022989"/>
    </source>
</evidence>
<dbReference type="SUPFAM" id="SSF57850">
    <property type="entry name" value="RING/U-box"/>
    <property type="match status" value="1"/>
</dbReference>
<keyword evidence="3 11" id="KW-0812">Transmembrane</keyword>
<dbReference type="Gene3D" id="3.30.40.10">
    <property type="entry name" value="Zinc/RING finger domain, C3HC4 (zinc finger)"/>
    <property type="match status" value="1"/>
</dbReference>
<dbReference type="InterPro" id="IPR011016">
    <property type="entry name" value="Znf_RING-CH"/>
</dbReference>
<evidence type="ECO:0000256" key="6">
    <source>
        <dbReference type="ARBA" id="ARBA00022786"/>
    </source>
</evidence>
<reference evidence="13" key="2">
    <citation type="submission" date="2021-09" db="EMBL/GenBank/DDBJ databases">
        <authorList>
            <person name="Jia N."/>
            <person name="Wang J."/>
            <person name="Shi W."/>
            <person name="Du L."/>
            <person name="Sun Y."/>
            <person name="Zhan W."/>
            <person name="Jiang J."/>
            <person name="Wang Q."/>
            <person name="Zhang B."/>
            <person name="Ji P."/>
            <person name="Sakyi L.B."/>
            <person name="Cui X."/>
            <person name="Yuan T."/>
            <person name="Jiang B."/>
            <person name="Yang W."/>
            <person name="Lam T.T.-Y."/>
            <person name="Chang Q."/>
            <person name="Ding S."/>
            <person name="Wang X."/>
            <person name="Zhu J."/>
            <person name="Ruan X."/>
            <person name="Zhao L."/>
            <person name="Wei J."/>
            <person name="Que T."/>
            <person name="Du C."/>
            <person name="Cheng J."/>
            <person name="Dai P."/>
            <person name="Han X."/>
            <person name="Huang E."/>
            <person name="Gao Y."/>
            <person name="Liu J."/>
            <person name="Shao H."/>
            <person name="Ye R."/>
            <person name="Li L."/>
            <person name="Wei W."/>
            <person name="Wang X."/>
            <person name="Wang C."/>
            <person name="Huo Q."/>
            <person name="Li W."/>
            <person name="Guo W."/>
            <person name="Chen H."/>
            <person name="Chen S."/>
            <person name="Zhou L."/>
            <person name="Zhou L."/>
            <person name="Ni X."/>
            <person name="Tian J."/>
            <person name="Zhou Y."/>
            <person name="Sheng Y."/>
            <person name="Liu T."/>
            <person name="Pan Y."/>
            <person name="Xia L."/>
            <person name="Li J."/>
            <person name="Zhao F."/>
            <person name="Cao W."/>
        </authorList>
    </citation>
    <scope>NUCLEOTIDE SEQUENCE</scope>
    <source>
        <strain evidence="13">Rsan-2018</strain>
        <tissue evidence="13">Larvae</tissue>
    </source>
</reference>
<keyword evidence="2" id="KW-0808">Transferase</keyword>
<keyword evidence="8 11" id="KW-1133">Transmembrane helix</keyword>
<evidence type="ECO:0000313" key="14">
    <source>
        <dbReference type="Proteomes" id="UP000821837"/>
    </source>
</evidence>
<dbReference type="VEuPathDB" id="VectorBase:RSAN_031893"/>
<dbReference type="InterPro" id="IPR013083">
    <property type="entry name" value="Znf_RING/FYVE/PHD"/>
</dbReference>
<dbReference type="GO" id="GO:0016020">
    <property type="term" value="C:membrane"/>
    <property type="evidence" value="ECO:0007669"/>
    <property type="project" value="UniProtKB-SubCell"/>
</dbReference>
<evidence type="ECO:0000256" key="2">
    <source>
        <dbReference type="ARBA" id="ARBA00022679"/>
    </source>
</evidence>